<dbReference type="Proteomes" id="UP000231292">
    <property type="component" value="Unassembled WGS sequence"/>
</dbReference>
<evidence type="ECO:0000256" key="4">
    <source>
        <dbReference type="ARBA" id="ARBA00022723"/>
    </source>
</evidence>
<evidence type="ECO:0000256" key="11">
    <source>
        <dbReference type="RuleBase" id="RU003826"/>
    </source>
</evidence>
<dbReference type="EC" id="2.5.1.3" evidence="10"/>
<evidence type="ECO:0000256" key="9">
    <source>
        <dbReference type="ARBA" id="ARBA00047883"/>
    </source>
</evidence>
<feature type="domain" description="Thiamine phosphate synthase/TenI" evidence="13">
    <location>
        <begin position="5"/>
        <end position="183"/>
    </location>
</feature>
<evidence type="ECO:0000256" key="7">
    <source>
        <dbReference type="ARBA" id="ARBA00047334"/>
    </source>
</evidence>
<evidence type="ECO:0000256" key="12">
    <source>
        <dbReference type="RuleBase" id="RU004253"/>
    </source>
</evidence>
<evidence type="ECO:0000313" key="15">
    <source>
        <dbReference type="Proteomes" id="UP000231292"/>
    </source>
</evidence>
<dbReference type="GO" id="GO:0000287">
    <property type="term" value="F:magnesium ion binding"/>
    <property type="evidence" value="ECO:0007669"/>
    <property type="project" value="UniProtKB-UniRule"/>
</dbReference>
<dbReference type="PANTHER" id="PTHR20857:SF23">
    <property type="entry name" value="THIAMINE BIOSYNTHETIC BIFUNCTIONAL ENZYME"/>
    <property type="match status" value="1"/>
</dbReference>
<feature type="binding site" evidence="10">
    <location>
        <position position="103"/>
    </location>
    <ligand>
        <name>4-amino-2-methyl-5-(diphosphooxymethyl)pyrimidine</name>
        <dbReference type="ChEBI" id="CHEBI:57841"/>
    </ligand>
</feature>
<dbReference type="InterPro" id="IPR036206">
    <property type="entry name" value="ThiamineP_synth_sf"/>
</dbReference>
<evidence type="ECO:0000256" key="1">
    <source>
        <dbReference type="ARBA" id="ARBA00003814"/>
    </source>
</evidence>
<evidence type="ECO:0000256" key="10">
    <source>
        <dbReference type="HAMAP-Rule" id="MF_00097"/>
    </source>
</evidence>
<keyword evidence="4 10" id="KW-0479">Metal-binding</keyword>
<dbReference type="Gene3D" id="3.20.20.70">
    <property type="entry name" value="Aldolase class I"/>
    <property type="match status" value="1"/>
</dbReference>
<sequence>MLRGFYFITEQRLSREGIISDVRQAISAGVCAVQYRNKEASTREMFEEALKLRKICRKTPLIINDRVDIALAVKADGVHLGQDDMPIKSARKILGKNKIIGLTAHSLPEAEEAQKQGADYLGVSPIFLTHTKNDAGKPVGTGLIIKIKSKCRVPIVAIGGISLENAEEVVQAGADALCAVSAVVTKVNLSGEIKKFQRLFDNRCLRKDSVTNLADF</sequence>
<evidence type="ECO:0000256" key="2">
    <source>
        <dbReference type="ARBA" id="ARBA00005165"/>
    </source>
</evidence>
<accession>A0A2G9YJT9</accession>
<evidence type="ECO:0000256" key="5">
    <source>
        <dbReference type="ARBA" id="ARBA00022842"/>
    </source>
</evidence>
<dbReference type="NCBIfam" id="TIGR00693">
    <property type="entry name" value="thiE"/>
    <property type="match status" value="1"/>
</dbReference>
<proteinExistence type="inferred from homology"/>
<dbReference type="Pfam" id="PF02581">
    <property type="entry name" value="TMP-TENI"/>
    <property type="match status" value="1"/>
</dbReference>
<dbReference type="GO" id="GO:0009229">
    <property type="term" value="P:thiamine diphosphate biosynthetic process"/>
    <property type="evidence" value="ECO:0007669"/>
    <property type="project" value="UniProtKB-UniRule"/>
</dbReference>
<feature type="binding site" evidence="10">
    <location>
        <begin position="180"/>
        <end position="181"/>
    </location>
    <ligand>
        <name>2-[(2R,5Z)-2-carboxy-4-methylthiazol-5(2H)-ylidene]ethyl phosphate</name>
        <dbReference type="ChEBI" id="CHEBI:62899"/>
    </ligand>
</feature>
<dbReference type="GO" id="GO:0009228">
    <property type="term" value="P:thiamine biosynthetic process"/>
    <property type="evidence" value="ECO:0007669"/>
    <property type="project" value="UniProtKB-KW"/>
</dbReference>
<organism evidence="14 15">
    <name type="scientific">Candidatus Sherwoodlollariibacterium unditelluris</name>
    <dbReference type="NCBI Taxonomy" id="1974757"/>
    <lineage>
        <taxon>Bacteria</taxon>
        <taxon>Pseudomonadati</taxon>
        <taxon>Candidatus Omnitrophota</taxon>
        <taxon>Candidatus Sherwoodlollariibacterium</taxon>
    </lineage>
</organism>
<comment type="similarity">
    <text evidence="10 11">Belongs to the thiamine-phosphate synthase family.</text>
</comment>
<feature type="binding site" evidence="10">
    <location>
        <position position="132"/>
    </location>
    <ligand>
        <name>4-amino-2-methyl-5-(diphosphooxymethyl)pyrimidine</name>
        <dbReference type="ChEBI" id="CHEBI:57841"/>
    </ligand>
</feature>
<feature type="binding site" evidence="10">
    <location>
        <begin position="34"/>
        <end position="38"/>
    </location>
    <ligand>
        <name>4-amino-2-methyl-5-(diphosphooxymethyl)pyrimidine</name>
        <dbReference type="ChEBI" id="CHEBI:57841"/>
    </ligand>
</feature>
<evidence type="ECO:0000259" key="13">
    <source>
        <dbReference type="Pfam" id="PF02581"/>
    </source>
</evidence>
<evidence type="ECO:0000256" key="8">
    <source>
        <dbReference type="ARBA" id="ARBA00047851"/>
    </source>
</evidence>
<dbReference type="CDD" id="cd00564">
    <property type="entry name" value="TMP_TenI"/>
    <property type="match status" value="1"/>
</dbReference>
<comment type="catalytic activity">
    <reaction evidence="9 10 11">
        <text>2-[(2R,5Z)-2-carboxy-4-methylthiazol-5(2H)-ylidene]ethyl phosphate + 4-amino-2-methyl-5-(diphosphooxymethyl)pyrimidine + 2 H(+) = thiamine phosphate + CO2 + diphosphate</text>
        <dbReference type="Rhea" id="RHEA:47844"/>
        <dbReference type="ChEBI" id="CHEBI:15378"/>
        <dbReference type="ChEBI" id="CHEBI:16526"/>
        <dbReference type="ChEBI" id="CHEBI:33019"/>
        <dbReference type="ChEBI" id="CHEBI:37575"/>
        <dbReference type="ChEBI" id="CHEBI:57841"/>
        <dbReference type="ChEBI" id="CHEBI:62899"/>
        <dbReference type="EC" id="2.5.1.3"/>
    </reaction>
</comment>
<evidence type="ECO:0000256" key="3">
    <source>
        <dbReference type="ARBA" id="ARBA00022679"/>
    </source>
</evidence>
<comment type="catalytic activity">
    <reaction evidence="8 10 11">
        <text>2-(2-carboxy-4-methylthiazol-5-yl)ethyl phosphate + 4-amino-2-methyl-5-(diphosphooxymethyl)pyrimidine + 2 H(+) = thiamine phosphate + CO2 + diphosphate</text>
        <dbReference type="Rhea" id="RHEA:47848"/>
        <dbReference type="ChEBI" id="CHEBI:15378"/>
        <dbReference type="ChEBI" id="CHEBI:16526"/>
        <dbReference type="ChEBI" id="CHEBI:33019"/>
        <dbReference type="ChEBI" id="CHEBI:37575"/>
        <dbReference type="ChEBI" id="CHEBI:57841"/>
        <dbReference type="ChEBI" id="CHEBI:62890"/>
        <dbReference type="EC" id="2.5.1.3"/>
    </reaction>
</comment>
<comment type="cofactor">
    <cofactor evidence="10">
        <name>Mg(2+)</name>
        <dbReference type="ChEBI" id="CHEBI:18420"/>
    </cofactor>
    <text evidence="10">Binds 1 Mg(2+) ion per subunit.</text>
</comment>
<gene>
    <name evidence="10 14" type="primary">thiE</name>
    <name evidence="14" type="ORF">COX41_02520</name>
</gene>
<dbReference type="InterPro" id="IPR022998">
    <property type="entry name" value="ThiamineP_synth_TenI"/>
</dbReference>
<dbReference type="GO" id="GO:0004789">
    <property type="term" value="F:thiamine-phosphate diphosphorylase activity"/>
    <property type="evidence" value="ECO:0007669"/>
    <property type="project" value="UniProtKB-UniRule"/>
</dbReference>
<comment type="function">
    <text evidence="1 10">Condenses 4-methyl-5-(beta-hydroxyethyl)thiazole monophosphate (THZ-P) and 2-methyl-4-amino-5-hydroxymethyl pyrimidine pyrophosphate (HMP-PP) to form thiamine monophosphate (TMP).</text>
</comment>
<feature type="binding site" evidence="10">
    <location>
        <position position="65"/>
    </location>
    <ligand>
        <name>Mg(2+)</name>
        <dbReference type="ChEBI" id="CHEBI:18420"/>
    </ligand>
</feature>
<dbReference type="InterPro" id="IPR034291">
    <property type="entry name" value="TMP_synthase"/>
</dbReference>
<dbReference type="GO" id="GO:0005737">
    <property type="term" value="C:cytoplasm"/>
    <property type="evidence" value="ECO:0007669"/>
    <property type="project" value="TreeGrafter"/>
</dbReference>
<dbReference type="FunFam" id="3.20.20.70:FF:000096">
    <property type="entry name" value="Thiamine-phosphate synthase"/>
    <property type="match status" value="1"/>
</dbReference>
<keyword evidence="6 10" id="KW-0784">Thiamine biosynthesis</keyword>
<dbReference type="PANTHER" id="PTHR20857">
    <property type="entry name" value="THIAMINE-PHOSPHATE PYROPHOSPHORYLASE"/>
    <property type="match status" value="1"/>
</dbReference>
<dbReference type="HAMAP" id="MF_00097">
    <property type="entry name" value="TMP_synthase"/>
    <property type="match status" value="1"/>
</dbReference>
<feature type="binding site" evidence="10">
    <location>
        <begin position="129"/>
        <end position="131"/>
    </location>
    <ligand>
        <name>2-[(2R,5Z)-2-carboxy-4-methylthiazol-5(2H)-ylidene]ethyl phosphate</name>
        <dbReference type="ChEBI" id="CHEBI:62899"/>
    </ligand>
</feature>
<dbReference type="UniPathway" id="UPA00060">
    <property type="reaction ID" value="UER00141"/>
</dbReference>
<dbReference type="AlphaFoldDB" id="A0A2G9YJT9"/>
<evidence type="ECO:0000313" key="14">
    <source>
        <dbReference type="EMBL" id="PIP19510.1"/>
    </source>
</evidence>
<comment type="pathway">
    <text evidence="2 10 12">Cofactor biosynthesis; thiamine diphosphate biosynthesis; thiamine phosphate from 4-amino-2-methyl-5-diphosphomethylpyrimidine and 4-methyl-5-(2-phosphoethyl)-thiazole: step 1/1.</text>
</comment>
<evidence type="ECO:0000256" key="6">
    <source>
        <dbReference type="ARBA" id="ARBA00022977"/>
    </source>
</evidence>
<keyword evidence="5 10" id="KW-0460">Magnesium</keyword>
<dbReference type="SUPFAM" id="SSF51391">
    <property type="entry name" value="Thiamin phosphate synthase"/>
    <property type="match status" value="1"/>
</dbReference>
<feature type="binding site" evidence="10">
    <location>
        <position position="160"/>
    </location>
    <ligand>
        <name>2-[(2R,5Z)-2-carboxy-4-methylthiazol-5(2H)-ylidene]ethyl phosphate</name>
        <dbReference type="ChEBI" id="CHEBI:62899"/>
    </ligand>
</feature>
<protein>
    <recommendedName>
        <fullName evidence="10">Thiamine-phosphate synthase</fullName>
        <shortName evidence="10">TP synthase</shortName>
        <shortName evidence="10">TPS</shortName>
        <ecNumber evidence="10">2.5.1.3</ecNumber>
    </recommendedName>
    <alternativeName>
        <fullName evidence="10">Thiamine-phosphate pyrophosphorylase</fullName>
        <shortName evidence="10">TMP pyrophosphorylase</shortName>
        <shortName evidence="10">TMP-PPase</shortName>
    </alternativeName>
</protein>
<name>A0A2G9YJT9_9BACT</name>
<keyword evidence="3 10" id="KW-0808">Transferase</keyword>
<dbReference type="EMBL" id="PCRK01000055">
    <property type="protein sequence ID" value="PIP19510.1"/>
    <property type="molecule type" value="Genomic_DNA"/>
</dbReference>
<dbReference type="InterPro" id="IPR013785">
    <property type="entry name" value="Aldolase_TIM"/>
</dbReference>
<comment type="catalytic activity">
    <reaction evidence="7 10 11">
        <text>4-methyl-5-(2-phosphooxyethyl)-thiazole + 4-amino-2-methyl-5-(diphosphooxymethyl)pyrimidine + H(+) = thiamine phosphate + diphosphate</text>
        <dbReference type="Rhea" id="RHEA:22328"/>
        <dbReference type="ChEBI" id="CHEBI:15378"/>
        <dbReference type="ChEBI" id="CHEBI:33019"/>
        <dbReference type="ChEBI" id="CHEBI:37575"/>
        <dbReference type="ChEBI" id="CHEBI:57841"/>
        <dbReference type="ChEBI" id="CHEBI:58296"/>
        <dbReference type="EC" id="2.5.1.3"/>
    </reaction>
</comment>
<feature type="binding site" evidence="10">
    <location>
        <position position="64"/>
    </location>
    <ligand>
        <name>4-amino-2-methyl-5-(diphosphooxymethyl)pyrimidine</name>
        <dbReference type="ChEBI" id="CHEBI:57841"/>
    </ligand>
</feature>
<reference evidence="14 15" key="1">
    <citation type="submission" date="2017-09" db="EMBL/GenBank/DDBJ databases">
        <title>Depth-based differentiation of microbial function through sediment-hosted aquifers and enrichment of novel symbionts in the deep terrestrial subsurface.</title>
        <authorList>
            <person name="Probst A.J."/>
            <person name="Ladd B."/>
            <person name="Jarett J.K."/>
            <person name="Geller-Mcgrath D.E."/>
            <person name="Sieber C.M."/>
            <person name="Emerson J.B."/>
            <person name="Anantharaman K."/>
            <person name="Thomas B.C."/>
            <person name="Malmstrom R."/>
            <person name="Stieglmeier M."/>
            <person name="Klingl A."/>
            <person name="Woyke T."/>
            <person name="Ryan C.M."/>
            <person name="Banfield J.F."/>
        </authorList>
    </citation>
    <scope>NUCLEOTIDE SEQUENCE [LARGE SCALE GENOMIC DNA]</scope>
    <source>
        <strain evidence="14">CG23_combo_of_CG06-09_8_20_14_all_41_10</strain>
    </source>
</reference>
<feature type="binding site" evidence="10">
    <location>
        <position position="84"/>
    </location>
    <ligand>
        <name>Mg(2+)</name>
        <dbReference type="ChEBI" id="CHEBI:18420"/>
    </ligand>
</feature>
<comment type="caution">
    <text evidence="14">The sequence shown here is derived from an EMBL/GenBank/DDBJ whole genome shotgun (WGS) entry which is preliminary data.</text>
</comment>